<dbReference type="InterPro" id="IPR008988">
    <property type="entry name" value="Transcriptional_repressor_C"/>
</dbReference>
<proteinExistence type="predicted"/>
<reference evidence="3 4" key="1">
    <citation type="submission" date="2019-03" db="EMBL/GenBank/DDBJ databases">
        <title>Metabolic reconstructions from genomes of highly enriched 'Candidatus Accumulibacter' and 'Candidatus Competibacter' bioreactor populations.</title>
        <authorList>
            <person name="Annavajhala M.K."/>
            <person name="Welles L."/>
            <person name="Abbas B."/>
            <person name="Sorokin D."/>
            <person name="Park H."/>
            <person name="Van Loosdrecht M."/>
            <person name="Chandran K."/>
        </authorList>
    </citation>
    <scope>NUCLEOTIDE SEQUENCE [LARGE SCALE GENOMIC DNA]</scope>
    <source>
        <strain evidence="3 4">SBR_G</strain>
    </source>
</reference>
<dbReference type="PANTHER" id="PTHR42954:SF2">
    <property type="entry name" value="FE(2+) TRANSPORT PROTEIN A"/>
    <property type="match status" value="1"/>
</dbReference>
<dbReference type="InterPro" id="IPR052713">
    <property type="entry name" value="FeoA"/>
</dbReference>
<comment type="caution">
    <text evidence="3">The sequence shown here is derived from an EMBL/GenBank/DDBJ whole genome shotgun (WGS) entry which is preliminary data.</text>
</comment>
<dbReference type="PANTHER" id="PTHR42954">
    <property type="entry name" value="FE(2+) TRANSPORT PROTEIN A"/>
    <property type="match status" value="1"/>
</dbReference>
<feature type="domain" description="Ferrous iron transporter FeoA-like" evidence="2">
    <location>
        <begin position="4"/>
        <end position="76"/>
    </location>
</feature>
<name>A0ABX1TIK8_9GAMM</name>
<dbReference type="Proteomes" id="UP000760480">
    <property type="component" value="Unassembled WGS sequence"/>
</dbReference>
<dbReference type="EMBL" id="SPMZ01000012">
    <property type="protein sequence ID" value="NMQ18504.1"/>
    <property type="molecule type" value="Genomic_DNA"/>
</dbReference>
<evidence type="ECO:0000313" key="4">
    <source>
        <dbReference type="Proteomes" id="UP000760480"/>
    </source>
</evidence>
<dbReference type="SUPFAM" id="SSF50037">
    <property type="entry name" value="C-terminal domain of transcriptional repressors"/>
    <property type="match status" value="1"/>
</dbReference>
<dbReference type="InterPro" id="IPR007167">
    <property type="entry name" value="Fe-transptr_FeoA-like"/>
</dbReference>
<sequence length="78" mass="8944">MNLICLSELAIGQRGVIEEVETEEQFRWRLQALGFRIGREVRLIRQALFGGPLQVRIGSVNVMLRRHDAAFIHLRAMG</sequence>
<keyword evidence="4" id="KW-1185">Reference proteome</keyword>
<accession>A0ABX1TIK8</accession>
<dbReference type="Pfam" id="PF04023">
    <property type="entry name" value="FeoA"/>
    <property type="match status" value="1"/>
</dbReference>
<dbReference type="InterPro" id="IPR038157">
    <property type="entry name" value="FeoA_core_dom"/>
</dbReference>
<dbReference type="SMART" id="SM00899">
    <property type="entry name" value="FeoA"/>
    <property type="match status" value="1"/>
</dbReference>
<keyword evidence="1" id="KW-0408">Iron</keyword>
<organism evidence="3 4">
    <name type="scientific">Candidatus Competibacter phosphatis</name>
    <dbReference type="NCBI Taxonomy" id="221280"/>
    <lineage>
        <taxon>Bacteria</taxon>
        <taxon>Pseudomonadati</taxon>
        <taxon>Pseudomonadota</taxon>
        <taxon>Gammaproteobacteria</taxon>
        <taxon>Candidatus Competibacteraceae</taxon>
        <taxon>Candidatus Competibacter</taxon>
    </lineage>
</organism>
<evidence type="ECO:0000313" key="3">
    <source>
        <dbReference type="EMBL" id="NMQ18504.1"/>
    </source>
</evidence>
<dbReference type="Gene3D" id="2.30.30.90">
    <property type="match status" value="1"/>
</dbReference>
<gene>
    <name evidence="3" type="ORF">E4P82_04405</name>
</gene>
<protein>
    <submittedName>
        <fullName evidence="3">Ferrous iron transport protein A</fullName>
    </submittedName>
</protein>
<evidence type="ECO:0000259" key="2">
    <source>
        <dbReference type="SMART" id="SM00899"/>
    </source>
</evidence>
<evidence type="ECO:0000256" key="1">
    <source>
        <dbReference type="ARBA" id="ARBA00023004"/>
    </source>
</evidence>
<dbReference type="RefSeq" id="WP_169247754.1">
    <property type="nucleotide sequence ID" value="NZ_SPMZ01000012.1"/>
</dbReference>